<protein>
    <submittedName>
        <fullName evidence="1">Methionine synthase II (Cobalamin-independent)</fullName>
    </submittedName>
</protein>
<comment type="caution">
    <text evidence="1">The sequence shown here is derived from an EMBL/GenBank/DDBJ whole genome shotgun (WGS) entry which is preliminary data.</text>
</comment>
<evidence type="ECO:0000313" key="2">
    <source>
        <dbReference type="Proteomes" id="UP001519342"/>
    </source>
</evidence>
<gene>
    <name evidence="1" type="ORF">J2Z76_001575</name>
</gene>
<reference evidence="1 2" key="1">
    <citation type="submission" date="2021-03" db="EMBL/GenBank/DDBJ databases">
        <title>Genomic Encyclopedia of Type Strains, Phase IV (KMG-IV): sequencing the most valuable type-strain genomes for metagenomic binning, comparative biology and taxonomic classification.</title>
        <authorList>
            <person name="Goeker M."/>
        </authorList>
    </citation>
    <scope>NUCLEOTIDE SEQUENCE [LARGE SCALE GENOMIC DNA]</scope>
    <source>
        <strain evidence="1 2">DSM 24004</strain>
    </source>
</reference>
<keyword evidence="2" id="KW-1185">Reference proteome</keyword>
<proteinExistence type="predicted"/>
<dbReference type="RefSeq" id="WP_209511460.1">
    <property type="nucleotide sequence ID" value="NZ_JAGGKS010000004.1"/>
</dbReference>
<dbReference type="EMBL" id="JAGGKS010000004">
    <property type="protein sequence ID" value="MBP1925714.1"/>
    <property type="molecule type" value="Genomic_DNA"/>
</dbReference>
<name>A0ABS4GDG3_9FIRM</name>
<evidence type="ECO:0000313" key="1">
    <source>
        <dbReference type="EMBL" id="MBP1925714.1"/>
    </source>
</evidence>
<accession>A0ABS4GDG3</accession>
<organism evidence="1 2">
    <name type="scientific">Sedimentibacter acidaminivorans</name>
    <dbReference type="NCBI Taxonomy" id="913099"/>
    <lineage>
        <taxon>Bacteria</taxon>
        <taxon>Bacillati</taxon>
        <taxon>Bacillota</taxon>
        <taxon>Tissierellia</taxon>
        <taxon>Sedimentibacter</taxon>
    </lineage>
</organism>
<dbReference type="Proteomes" id="UP001519342">
    <property type="component" value="Unassembled WGS sequence"/>
</dbReference>
<sequence>MYIQIQNKILEFENKLEITQQILNSIDELLKKENLQFSHLIIDGEVIYDDFYNYINENIKNIEKVEVVVLTLDEMIKEMILSSYNYVKNAIPIINKLAEKFYQRPSENTWSELSDLFEGIQWIMESQTQINSINNLDTVVNDYDIWNEYVQEISKLHNIIPELENAILGKDNILIGDITLYEIVPVFEAMLKKLEFLTFGE</sequence>